<keyword evidence="3" id="KW-1185">Reference proteome</keyword>
<dbReference type="Pfam" id="PF06114">
    <property type="entry name" value="Peptidase_M78"/>
    <property type="match status" value="1"/>
</dbReference>
<evidence type="ECO:0000313" key="2">
    <source>
        <dbReference type="EMBL" id="SEH10356.1"/>
    </source>
</evidence>
<name>A0A1H6FHQ2_THEAL</name>
<dbReference type="OrthoDB" id="9794834at2"/>
<protein>
    <recommendedName>
        <fullName evidence="1">IrrE N-terminal-like domain-containing protein</fullName>
    </recommendedName>
</protein>
<dbReference type="STRING" id="29539.SAMN02745716_0205"/>
<evidence type="ECO:0000259" key="1">
    <source>
        <dbReference type="Pfam" id="PF06114"/>
    </source>
</evidence>
<sequence length="276" mass="30489">MDLAELFLRLGPFAGDDTLLRRLVPLFAHDEDLCARLDAQLRAQPRCQGALTPPALSAIWWAMIANAGAEPDDQRRDPEITDDGRSAAALSRAENAAQELLRAVPGFVWDGTRLPVPVADIADSVLCLRVREVEEMAAAPGLPPELARAPLSGLLLPELGEIWVNAAEAREWPARKRFTIGHELGHWQLHRETFAPIFCRTETVDASIEAASAQREREANAFAAALVMPAELVIHHYERLRTAEPEDRFAELCKLFEVSAKALERRLTVLGLSAEQ</sequence>
<dbReference type="RefSeq" id="WP_093115423.1">
    <property type="nucleotide sequence ID" value="NZ_FNWJ01000001.1"/>
</dbReference>
<reference evidence="3" key="1">
    <citation type="submission" date="2016-10" db="EMBL/GenBank/DDBJ databases">
        <authorList>
            <person name="Varghese N."/>
            <person name="Submissions S."/>
        </authorList>
    </citation>
    <scope>NUCLEOTIDE SEQUENCE [LARGE SCALE GENOMIC DNA]</scope>
    <source>
        <strain evidence="3">ATCC 35263</strain>
    </source>
</reference>
<proteinExistence type="predicted"/>
<evidence type="ECO:0000313" key="3">
    <source>
        <dbReference type="Proteomes" id="UP000222056"/>
    </source>
</evidence>
<dbReference type="PANTHER" id="PTHR43236:SF2">
    <property type="entry name" value="BLL0069 PROTEIN"/>
    <property type="match status" value="1"/>
</dbReference>
<dbReference type="Proteomes" id="UP000222056">
    <property type="component" value="Unassembled WGS sequence"/>
</dbReference>
<dbReference type="EMBL" id="FNWJ01000001">
    <property type="protein sequence ID" value="SEH10356.1"/>
    <property type="molecule type" value="Genomic_DNA"/>
</dbReference>
<dbReference type="AlphaFoldDB" id="A0A1H6FHQ2"/>
<dbReference type="InterPro" id="IPR010359">
    <property type="entry name" value="IrrE_HExxH"/>
</dbReference>
<dbReference type="PANTHER" id="PTHR43236">
    <property type="entry name" value="ANTITOXIN HIGA1"/>
    <property type="match status" value="1"/>
</dbReference>
<gene>
    <name evidence="2" type="ORF">SAMN02745716_0205</name>
</gene>
<accession>A0A1H6FHQ2</accession>
<organism evidence="2 3">
    <name type="scientific">Thermoleophilum album</name>
    <dbReference type="NCBI Taxonomy" id="29539"/>
    <lineage>
        <taxon>Bacteria</taxon>
        <taxon>Bacillati</taxon>
        <taxon>Actinomycetota</taxon>
        <taxon>Thermoleophilia</taxon>
        <taxon>Thermoleophilales</taxon>
        <taxon>Thermoleophilaceae</taxon>
        <taxon>Thermoleophilum</taxon>
    </lineage>
</organism>
<feature type="domain" description="IrrE N-terminal-like" evidence="1">
    <location>
        <begin position="172"/>
        <end position="268"/>
    </location>
</feature>
<dbReference type="InterPro" id="IPR052345">
    <property type="entry name" value="Rad_response_metalloprotease"/>
</dbReference>
<dbReference type="Gene3D" id="1.10.10.2910">
    <property type="match status" value="1"/>
</dbReference>